<sequence>MANEATGRFLQNAPRIIVFAVSFFLGFSLSIETIEIDGQNIPVSFEDFPEVFVCALILFLIAYQTGFCSVISFEENSFITFLRWCCIVSFALAVCLLFTCRLLSSLALICSDSGWTYAEL</sequence>
<accession>A0A699I414</accession>
<proteinExistence type="predicted"/>
<evidence type="ECO:0000313" key="2">
    <source>
        <dbReference type="EMBL" id="GEZ18128.1"/>
    </source>
</evidence>
<keyword evidence="1" id="KW-0472">Membrane</keyword>
<protein>
    <submittedName>
        <fullName evidence="2">Uncharacterized protein</fullName>
    </submittedName>
</protein>
<keyword evidence="1" id="KW-0812">Transmembrane</keyword>
<evidence type="ECO:0000256" key="1">
    <source>
        <dbReference type="SAM" id="Phobius"/>
    </source>
</evidence>
<name>A0A699I414_TANCI</name>
<keyword evidence="1" id="KW-1133">Transmembrane helix</keyword>
<feature type="transmembrane region" description="Helical" evidence="1">
    <location>
        <begin position="78"/>
        <end position="99"/>
    </location>
</feature>
<dbReference type="EMBL" id="BKCJ010249528">
    <property type="protein sequence ID" value="GEZ18128.1"/>
    <property type="molecule type" value="Genomic_DNA"/>
</dbReference>
<comment type="caution">
    <text evidence="2">The sequence shown here is derived from an EMBL/GenBank/DDBJ whole genome shotgun (WGS) entry which is preliminary data.</text>
</comment>
<feature type="transmembrane region" description="Helical" evidence="1">
    <location>
        <begin position="51"/>
        <end position="72"/>
    </location>
</feature>
<reference evidence="2" key="1">
    <citation type="journal article" date="2019" name="Sci. Rep.">
        <title>Draft genome of Tanacetum cinerariifolium, the natural source of mosquito coil.</title>
        <authorList>
            <person name="Yamashiro T."/>
            <person name="Shiraishi A."/>
            <person name="Satake H."/>
            <person name="Nakayama K."/>
        </authorList>
    </citation>
    <scope>NUCLEOTIDE SEQUENCE</scope>
</reference>
<gene>
    <name evidence="2" type="ORF">Tci_490101</name>
</gene>
<feature type="transmembrane region" description="Helical" evidence="1">
    <location>
        <begin position="12"/>
        <end position="31"/>
    </location>
</feature>
<dbReference type="AlphaFoldDB" id="A0A699I414"/>
<organism evidence="2">
    <name type="scientific">Tanacetum cinerariifolium</name>
    <name type="common">Dalmatian daisy</name>
    <name type="synonym">Chrysanthemum cinerariifolium</name>
    <dbReference type="NCBI Taxonomy" id="118510"/>
    <lineage>
        <taxon>Eukaryota</taxon>
        <taxon>Viridiplantae</taxon>
        <taxon>Streptophyta</taxon>
        <taxon>Embryophyta</taxon>
        <taxon>Tracheophyta</taxon>
        <taxon>Spermatophyta</taxon>
        <taxon>Magnoliopsida</taxon>
        <taxon>eudicotyledons</taxon>
        <taxon>Gunneridae</taxon>
        <taxon>Pentapetalae</taxon>
        <taxon>asterids</taxon>
        <taxon>campanulids</taxon>
        <taxon>Asterales</taxon>
        <taxon>Asteraceae</taxon>
        <taxon>Asteroideae</taxon>
        <taxon>Anthemideae</taxon>
        <taxon>Anthemidinae</taxon>
        <taxon>Tanacetum</taxon>
    </lineage>
</organism>